<evidence type="ECO:0000256" key="1">
    <source>
        <dbReference type="ARBA" id="ARBA00023015"/>
    </source>
</evidence>
<dbReference type="PANTHER" id="PTHR24567">
    <property type="entry name" value="CRP FAMILY TRANSCRIPTIONAL REGULATORY PROTEIN"/>
    <property type="match status" value="1"/>
</dbReference>
<dbReference type="InterPro" id="IPR050397">
    <property type="entry name" value="Env_Response_Regulators"/>
</dbReference>
<dbReference type="Proteomes" id="UP000199048">
    <property type="component" value="Unassembled WGS sequence"/>
</dbReference>
<protein>
    <submittedName>
        <fullName evidence="5">Transcriptional regulator, Crp/Fnr family</fullName>
    </submittedName>
</protein>
<accession>A0A1I4VB79</accession>
<dbReference type="GO" id="GO:0003677">
    <property type="term" value="F:DNA binding"/>
    <property type="evidence" value="ECO:0007669"/>
    <property type="project" value="UniProtKB-KW"/>
</dbReference>
<dbReference type="Pfam" id="PF13545">
    <property type="entry name" value="HTH_Crp_2"/>
    <property type="match status" value="1"/>
</dbReference>
<sequence>MLTARPADMAAYATPPRNLTTEFDFPLRERLVPKQSEVLVPGATPDTAHLLLAGHTCRYRMLQDGRRQITAILVPGDICDLEALLAGRSSYAVSTLTRCTLGEIPLSRFAATHDPALAAALQRRLRRDESIAREWIVSLGRRDGIERTAHLLCELRWRLAEVGQVTDDSYELRITQHDLADALGLTSVHVNRVLMNLRAERLIHLKAGRLTIIDRARLKHLAQFDPAYLVQ</sequence>
<dbReference type="SUPFAM" id="SSF51206">
    <property type="entry name" value="cAMP-binding domain-like"/>
    <property type="match status" value="1"/>
</dbReference>
<evidence type="ECO:0000256" key="3">
    <source>
        <dbReference type="ARBA" id="ARBA00023163"/>
    </source>
</evidence>
<organism evidence="5 6">
    <name type="scientific">Methylobacterium pseudosasicola</name>
    <dbReference type="NCBI Taxonomy" id="582667"/>
    <lineage>
        <taxon>Bacteria</taxon>
        <taxon>Pseudomonadati</taxon>
        <taxon>Pseudomonadota</taxon>
        <taxon>Alphaproteobacteria</taxon>
        <taxon>Hyphomicrobiales</taxon>
        <taxon>Methylobacteriaceae</taxon>
        <taxon>Methylobacterium</taxon>
    </lineage>
</organism>
<evidence type="ECO:0000313" key="6">
    <source>
        <dbReference type="Proteomes" id="UP000199048"/>
    </source>
</evidence>
<reference evidence="6" key="1">
    <citation type="submission" date="2016-10" db="EMBL/GenBank/DDBJ databases">
        <authorList>
            <person name="Varghese N."/>
            <person name="Submissions S."/>
        </authorList>
    </citation>
    <scope>NUCLEOTIDE SEQUENCE [LARGE SCALE GENOMIC DNA]</scope>
    <source>
        <strain evidence="6">BL36</strain>
    </source>
</reference>
<dbReference type="InterPro" id="IPR018490">
    <property type="entry name" value="cNMP-bd_dom_sf"/>
</dbReference>
<dbReference type="SUPFAM" id="SSF46785">
    <property type="entry name" value="Winged helix' DNA-binding domain"/>
    <property type="match status" value="1"/>
</dbReference>
<dbReference type="CDD" id="cd00038">
    <property type="entry name" value="CAP_ED"/>
    <property type="match status" value="1"/>
</dbReference>
<dbReference type="PROSITE" id="PS51063">
    <property type="entry name" value="HTH_CRP_2"/>
    <property type="match status" value="1"/>
</dbReference>
<keyword evidence="3" id="KW-0804">Transcription</keyword>
<dbReference type="GO" id="GO:0005829">
    <property type="term" value="C:cytosol"/>
    <property type="evidence" value="ECO:0007669"/>
    <property type="project" value="TreeGrafter"/>
</dbReference>
<proteinExistence type="predicted"/>
<dbReference type="STRING" id="582667.SAMN05192568_10929"/>
<dbReference type="AlphaFoldDB" id="A0A1I4VB79"/>
<dbReference type="InterPro" id="IPR014710">
    <property type="entry name" value="RmlC-like_jellyroll"/>
</dbReference>
<dbReference type="InterPro" id="IPR036390">
    <property type="entry name" value="WH_DNA-bd_sf"/>
</dbReference>
<dbReference type="InterPro" id="IPR012318">
    <property type="entry name" value="HTH_CRP"/>
</dbReference>
<dbReference type="GO" id="GO:0003700">
    <property type="term" value="F:DNA-binding transcription factor activity"/>
    <property type="evidence" value="ECO:0007669"/>
    <property type="project" value="TreeGrafter"/>
</dbReference>
<evidence type="ECO:0000259" key="4">
    <source>
        <dbReference type="PROSITE" id="PS51063"/>
    </source>
</evidence>
<dbReference type="Gene3D" id="2.60.120.10">
    <property type="entry name" value="Jelly Rolls"/>
    <property type="match status" value="1"/>
</dbReference>
<evidence type="ECO:0000313" key="5">
    <source>
        <dbReference type="EMBL" id="SFM98442.1"/>
    </source>
</evidence>
<evidence type="ECO:0000256" key="2">
    <source>
        <dbReference type="ARBA" id="ARBA00023125"/>
    </source>
</evidence>
<dbReference type="EMBL" id="FOTK01000092">
    <property type="protein sequence ID" value="SFM98442.1"/>
    <property type="molecule type" value="Genomic_DNA"/>
</dbReference>
<keyword evidence="1" id="KW-0805">Transcription regulation</keyword>
<keyword evidence="2" id="KW-0238">DNA-binding</keyword>
<dbReference type="RefSeq" id="WP_092047437.1">
    <property type="nucleotide sequence ID" value="NZ_FOTK01000092.1"/>
</dbReference>
<dbReference type="OrthoDB" id="7584044at2"/>
<dbReference type="Pfam" id="PF00027">
    <property type="entry name" value="cNMP_binding"/>
    <property type="match status" value="1"/>
</dbReference>
<gene>
    <name evidence="5" type="ORF">SAMN05192568_10929</name>
</gene>
<feature type="domain" description="HTH crp-type" evidence="4">
    <location>
        <begin position="142"/>
        <end position="216"/>
    </location>
</feature>
<dbReference type="InterPro" id="IPR036388">
    <property type="entry name" value="WH-like_DNA-bd_sf"/>
</dbReference>
<dbReference type="PANTHER" id="PTHR24567:SF68">
    <property type="entry name" value="DNA-BINDING TRANSCRIPTIONAL DUAL REGULATOR CRP"/>
    <property type="match status" value="1"/>
</dbReference>
<keyword evidence="6" id="KW-1185">Reference proteome</keyword>
<dbReference type="SMART" id="SM00419">
    <property type="entry name" value="HTH_CRP"/>
    <property type="match status" value="1"/>
</dbReference>
<dbReference type="InterPro" id="IPR000595">
    <property type="entry name" value="cNMP-bd_dom"/>
</dbReference>
<name>A0A1I4VB79_9HYPH</name>
<dbReference type="Gene3D" id="1.10.10.10">
    <property type="entry name" value="Winged helix-like DNA-binding domain superfamily/Winged helix DNA-binding domain"/>
    <property type="match status" value="1"/>
</dbReference>